<gene>
    <name evidence="1" type="ORF">KSW80_09525</name>
</gene>
<protein>
    <submittedName>
        <fullName evidence="1">Uncharacterized protein</fullName>
    </submittedName>
</protein>
<organism evidence="1 2">
    <name type="scientific">Segatella copri</name>
    <dbReference type="NCBI Taxonomy" id="165179"/>
    <lineage>
        <taxon>Bacteria</taxon>
        <taxon>Pseudomonadati</taxon>
        <taxon>Bacteroidota</taxon>
        <taxon>Bacteroidia</taxon>
        <taxon>Bacteroidales</taxon>
        <taxon>Prevotellaceae</taxon>
        <taxon>Segatella</taxon>
    </lineage>
</organism>
<evidence type="ECO:0000313" key="2">
    <source>
        <dbReference type="Proteomes" id="UP001196316"/>
    </source>
</evidence>
<sequence>MEEKKKEKKVEMKEIRVSDYYGNTKYYNVMPSAIFDALELAYLKGEETCKVAASDFDKMESDYQQV</sequence>
<dbReference type="RefSeq" id="WP_217326691.1">
    <property type="nucleotide sequence ID" value="NZ_JAHOEK010000023.1"/>
</dbReference>
<comment type="caution">
    <text evidence="1">The sequence shown here is derived from an EMBL/GenBank/DDBJ whole genome shotgun (WGS) entry which is preliminary data.</text>
</comment>
<name>A0AAW4N922_9BACT</name>
<evidence type="ECO:0000313" key="1">
    <source>
        <dbReference type="EMBL" id="MBV3408633.1"/>
    </source>
</evidence>
<reference evidence="1" key="1">
    <citation type="submission" date="2021-06" db="EMBL/GenBank/DDBJ databases">
        <title>Collection of gut derived symbiotic bacterial strains cultured from healthy donors.</title>
        <authorList>
            <person name="Lin H."/>
            <person name="Littmann E."/>
            <person name="Pamer E.G."/>
        </authorList>
    </citation>
    <scope>NUCLEOTIDE SEQUENCE</scope>
    <source>
        <strain evidence="1">MSK.21.60</strain>
    </source>
</reference>
<dbReference type="Proteomes" id="UP001196316">
    <property type="component" value="Unassembled WGS sequence"/>
</dbReference>
<accession>A0AAW4N922</accession>
<proteinExistence type="predicted"/>
<dbReference type="AlphaFoldDB" id="A0AAW4N922"/>
<dbReference type="EMBL" id="JAHOEP010000024">
    <property type="protein sequence ID" value="MBV3408633.1"/>
    <property type="molecule type" value="Genomic_DNA"/>
</dbReference>